<feature type="region of interest" description="Disordered" evidence="4">
    <location>
        <begin position="310"/>
        <end position="365"/>
    </location>
</feature>
<dbReference type="CDD" id="cd19165">
    <property type="entry name" value="HemeO"/>
    <property type="match status" value="1"/>
</dbReference>
<evidence type="ECO:0000313" key="6">
    <source>
        <dbReference type="Proteomes" id="UP000053831"/>
    </source>
</evidence>
<keyword evidence="3" id="KW-0408">Iron</keyword>
<dbReference type="InterPro" id="IPR016053">
    <property type="entry name" value="Haem_Oase-like"/>
</dbReference>
<dbReference type="SUPFAM" id="SSF48613">
    <property type="entry name" value="Heme oxygenase-like"/>
    <property type="match status" value="1"/>
</dbReference>
<gene>
    <name evidence="5" type="ORF">ESCO_000682</name>
</gene>
<name>A0A0M9VT51_ESCWE</name>
<dbReference type="GO" id="GO:0046872">
    <property type="term" value="F:metal ion binding"/>
    <property type="evidence" value="ECO:0007669"/>
    <property type="project" value="UniProtKB-KW"/>
</dbReference>
<feature type="compositionally biased region" description="Basic and acidic residues" evidence="4">
    <location>
        <begin position="335"/>
        <end position="350"/>
    </location>
</feature>
<dbReference type="GO" id="GO:0004392">
    <property type="term" value="F:heme oxygenase (decyclizing) activity"/>
    <property type="evidence" value="ECO:0007669"/>
    <property type="project" value="InterPro"/>
</dbReference>
<reference evidence="5 6" key="1">
    <citation type="submission" date="2015-07" db="EMBL/GenBank/DDBJ databases">
        <title>The genome of the fungus Escovopsis weberi, a specialized disease agent of ant agriculture.</title>
        <authorList>
            <person name="de Man T.J."/>
            <person name="Stajich J.E."/>
            <person name="Kubicek C.P."/>
            <person name="Chenthamara K."/>
            <person name="Atanasova L."/>
            <person name="Druzhinina I.S."/>
            <person name="Birnbaum S."/>
            <person name="Barribeau S.M."/>
            <person name="Teiling C."/>
            <person name="Suen G."/>
            <person name="Currie C."/>
            <person name="Gerardo N.M."/>
        </authorList>
    </citation>
    <scope>NUCLEOTIDE SEQUENCE [LARGE SCALE GENOMIC DNA]</scope>
</reference>
<protein>
    <submittedName>
        <fullName evidence="5">Heme-binding protein HMX1</fullName>
    </submittedName>
</protein>
<keyword evidence="2" id="KW-0479">Metal-binding</keyword>
<keyword evidence="6" id="KW-1185">Reference proteome</keyword>
<organism evidence="5 6">
    <name type="scientific">Escovopsis weberi</name>
    <dbReference type="NCBI Taxonomy" id="150374"/>
    <lineage>
        <taxon>Eukaryota</taxon>
        <taxon>Fungi</taxon>
        <taxon>Dikarya</taxon>
        <taxon>Ascomycota</taxon>
        <taxon>Pezizomycotina</taxon>
        <taxon>Sordariomycetes</taxon>
        <taxon>Hypocreomycetidae</taxon>
        <taxon>Hypocreales</taxon>
        <taxon>Hypocreaceae</taxon>
        <taxon>Escovopsis</taxon>
    </lineage>
</organism>
<feature type="region of interest" description="Disordered" evidence="4">
    <location>
        <begin position="1"/>
        <end position="20"/>
    </location>
</feature>
<dbReference type="PANTHER" id="PTHR10720:SF0">
    <property type="entry name" value="HEME OXYGENASE"/>
    <property type="match status" value="1"/>
</dbReference>
<proteinExistence type="predicted"/>
<dbReference type="InterPro" id="IPR016084">
    <property type="entry name" value="Haem_Oase-like_multi-hlx"/>
</dbReference>
<dbReference type="Proteomes" id="UP000053831">
    <property type="component" value="Unassembled WGS sequence"/>
</dbReference>
<evidence type="ECO:0000256" key="4">
    <source>
        <dbReference type="SAM" id="MobiDB-lite"/>
    </source>
</evidence>
<comment type="caution">
    <text evidence="5">The sequence shown here is derived from an EMBL/GenBank/DDBJ whole genome shotgun (WGS) entry which is preliminary data.</text>
</comment>
<dbReference type="EMBL" id="LGSR01000020">
    <property type="protein sequence ID" value="KOS18413.1"/>
    <property type="molecule type" value="Genomic_DNA"/>
</dbReference>
<evidence type="ECO:0000256" key="2">
    <source>
        <dbReference type="ARBA" id="ARBA00022723"/>
    </source>
</evidence>
<accession>A0A0M9VT51</accession>
<dbReference type="InterPro" id="IPR002051">
    <property type="entry name" value="Haem_Oase"/>
</dbReference>
<keyword evidence="1" id="KW-0349">Heme</keyword>
<evidence type="ECO:0000256" key="3">
    <source>
        <dbReference type="ARBA" id="ARBA00023004"/>
    </source>
</evidence>
<feature type="compositionally biased region" description="Polar residues" evidence="4">
    <location>
        <begin position="321"/>
        <end position="334"/>
    </location>
</feature>
<dbReference type="AlphaFoldDB" id="A0A0M9VT51"/>
<dbReference type="STRING" id="150374.A0A0M9VT51"/>
<evidence type="ECO:0000313" key="5">
    <source>
        <dbReference type="EMBL" id="KOS18413.1"/>
    </source>
</evidence>
<dbReference type="Pfam" id="PF01126">
    <property type="entry name" value="Heme_oxygenase"/>
    <property type="match status" value="1"/>
</dbReference>
<evidence type="ECO:0000256" key="1">
    <source>
        <dbReference type="ARBA" id="ARBA00022617"/>
    </source>
</evidence>
<dbReference type="Gene3D" id="1.20.910.10">
    <property type="entry name" value="Heme oxygenase-like"/>
    <property type="match status" value="1"/>
</dbReference>
<dbReference type="OrthoDB" id="652091at2759"/>
<dbReference type="GO" id="GO:0006788">
    <property type="term" value="P:heme oxidation"/>
    <property type="evidence" value="ECO:0007669"/>
    <property type="project" value="InterPro"/>
</dbReference>
<dbReference type="PANTHER" id="PTHR10720">
    <property type="entry name" value="HEME OXYGENASE"/>
    <property type="match status" value="1"/>
</dbReference>
<sequence length="365" mass="39882">MTANDPLQAEQPGPEEPASQVGLAKDIYQSTRDGHSKLIRLLATKLPLAIPPQSSDPGAFATGMLHLAPVYSTFEAQWYQHLLAGARGNDRVLAILQRIRLPGLLRADRIEADVRHMTGWSPKTLAEQIRAVTAGELAGFVAHIDRAVRERPLLLIAYSYLLYVGLFEGGRLIRATLENIGDDFWTAVPAAICPTMKACAKAPRSGHDLPLRFLRFDTPHEDDLRTQYEQRLADVEGRLTPQERADVIAEAHEIFARMALLITHVDGIVRSARPGQPSPQDEHVSASLLSWLDAAPGPRPRDSLLVAKERRSARTQRAGHTHSQGPRCSRSTTAAEHEEPGRVPPDDGPKSVKFQGGLPAPQGGG</sequence>